<proteinExistence type="inferred from homology"/>
<dbReference type="CDD" id="cd01169">
    <property type="entry name" value="HMPP_kinase"/>
    <property type="match status" value="1"/>
</dbReference>
<evidence type="ECO:0000256" key="7">
    <source>
        <dbReference type="ARBA" id="ARBA00019161"/>
    </source>
</evidence>
<evidence type="ECO:0000256" key="6">
    <source>
        <dbReference type="ARBA" id="ARBA00012963"/>
    </source>
</evidence>
<comment type="catalytic activity">
    <reaction evidence="2">
        <text>4-amino-2-methyl-5-(phosphooxymethyl)pyrimidine + ATP = 4-amino-2-methyl-5-(diphosphooxymethyl)pyrimidine + ADP</text>
        <dbReference type="Rhea" id="RHEA:19893"/>
        <dbReference type="ChEBI" id="CHEBI:30616"/>
        <dbReference type="ChEBI" id="CHEBI:57841"/>
        <dbReference type="ChEBI" id="CHEBI:58354"/>
        <dbReference type="ChEBI" id="CHEBI:456216"/>
        <dbReference type="EC" id="2.7.4.7"/>
    </reaction>
</comment>
<keyword evidence="10 16" id="KW-0418">Kinase</keyword>
<keyword evidence="11" id="KW-0067">ATP-binding</keyword>
<accession>A0A0U5C5Y9</accession>
<dbReference type="GO" id="GO:0005829">
    <property type="term" value="C:cytosol"/>
    <property type="evidence" value="ECO:0007669"/>
    <property type="project" value="TreeGrafter"/>
</dbReference>
<dbReference type="GO" id="GO:0005524">
    <property type="term" value="F:ATP binding"/>
    <property type="evidence" value="ECO:0007669"/>
    <property type="project" value="UniProtKB-KW"/>
</dbReference>
<dbReference type="EMBL" id="AP017312">
    <property type="protein sequence ID" value="BAU27331.1"/>
    <property type="molecule type" value="Genomic_DNA"/>
</dbReference>
<keyword evidence="8 16" id="KW-0808">Transferase</keyword>
<dbReference type="Pfam" id="PF08543">
    <property type="entry name" value="Phos_pyr_kin"/>
    <property type="match status" value="1"/>
</dbReference>
<evidence type="ECO:0000256" key="13">
    <source>
        <dbReference type="ARBA" id="ARBA00037917"/>
    </source>
</evidence>
<evidence type="ECO:0000256" key="15">
    <source>
        <dbReference type="ARBA" id="ARBA00043176"/>
    </source>
</evidence>
<comment type="pathway">
    <text evidence="13">Cofactor biosynthesis; thiamine diphosphate biosynthesis; 4-amino-2-methyl-5-diphosphomethylpyrimidine from 5-amino-1-(5-phospho-D-ribosyl)imidazole: step 2/3.</text>
</comment>
<evidence type="ECO:0000256" key="2">
    <source>
        <dbReference type="ARBA" id="ARBA00000565"/>
    </source>
</evidence>
<dbReference type="AlphaFoldDB" id="A0A0U5C5Y9"/>
<keyword evidence="12" id="KW-0784">Thiamine biosynthesis</keyword>
<dbReference type="PANTHER" id="PTHR20858:SF17">
    <property type="entry name" value="HYDROXYMETHYLPYRIMIDINE_PHOSPHOMETHYLPYRIMIDINE KINASE THI20-RELATED"/>
    <property type="match status" value="1"/>
</dbReference>
<sequence>MAVYKALTVAGSDSGGGAGIQADIKTFQELGVFGMSVLTALTAQNTNGVHGVFAVPPEFVAQQMEAVLSDLGTDAVKTGMLFDSSIIRTVADKLKEYKVKNYVLDPVMIAKGGAPLLLEEAVAAVKEYLLPLSTVVTPNLPEAEVLTGMKRIETIEEMKEAARILHEGGALNVVIKGGHGTGPQVTDLLYDGDTFIEITADRFDTPHTHGTGCTFAAAIAAGLAQGMSVPDAVKQAKAFITAAITHPLGIGSGHGPTNHWAYNRCEK</sequence>
<dbReference type="RefSeq" id="WP_096464576.1">
    <property type="nucleotide sequence ID" value="NZ_AP017312.1"/>
</dbReference>
<dbReference type="GO" id="GO:0009228">
    <property type="term" value="P:thiamine biosynthetic process"/>
    <property type="evidence" value="ECO:0007669"/>
    <property type="project" value="UniProtKB-KW"/>
</dbReference>
<dbReference type="NCBIfam" id="TIGR00097">
    <property type="entry name" value="HMP-P_kinase"/>
    <property type="match status" value="1"/>
</dbReference>
<evidence type="ECO:0000256" key="5">
    <source>
        <dbReference type="ARBA" id="ARBA00012135"/>
    </source>
</evidence>
<evidence type="ECO:0000256" key="4">
    <source>
        <dbReference type="ARBA" id="ARBA00009879"/>
    </source>
</evidence>
<dbReference type="PANTHER" id="PTHR20858">
    <property type="entry name" value="PHOSPHOMETHYLPYRIMIDINE KINASE"/>
    <property type="match status" value="1"/>
</dbReference>
<evidence type="ECO:0000256" key="12">
    <source>
        <dbReference type="ARBA" id="ARBA00022977"/>
    </source>
</evidence>
<evidence type="ECO:0000256" key="10">
    <source>
        <dbReference type="ARBA" id="ARBA00022777"/>
    </source>
</evidence>
<evidence type="ECO:0000256" key="1">
    <source>
        <dbReference type="ARBA" id="ARBA00000151"/>
    </source>
</evidence>
<dbReference type="EC" id="2.7.1.49" evidence="5"/>
<protein>
    <recommendedName>
        <fullName evidence="7">Hydroxymethylpyrimidine/phosphomethylpyrimidine kinase</fullName>
        <ecNumber evidence="5">2.7.1.49</ecNumber>
        <ecNumber evidence="6">2.7.4.7</ecNumber>
    </recommendedName>
    <alternativeName>
        <fullName evidence="14">Hydroxymethylpyrimidine kinase</fullName>
    </alternativeName>
    <alternativeName>
        <fullName evidence="15">Hydroxymethylpyrimidine phosphate kinase</fullName>
    </alternativeName>
</protein>
<gene>
    <name evidence="16" type="primary">thiD</name>
    <name evidence="16" type="ORF">CB4_01505</name>
</gene>
<dbReference type="FunFam" id="3.40.1190.20:FF:000003">
    <property type="entry name" value="Phosphomethylpyrimidine kinase ThiD"/>
    <property type="match status" value="1"/>
</dbReference>
<dbReference type="Gene3D" id="3.40.1190.20">
    <property type="match status" value="1"/>
</dbReference>
<dbReference type="GO" id="GO:0008902">
    <property type="term" value="F:hydroxymethylpyrimidine kinase activity"/>
    <property type="evidence" value="ECO:0007669"/>
    <property type="project" value="UniProtKB-EC"/>
</dbReference>
<keyword evidence="17" id="KW-1185">Reference proteome</keyword>
<evidence type="ECO:0000256" key="3">
    <source>
        <dbReference type="ARBA" id="ARBA00004769"/>
    </source>
</evidence>
<evidence type="ECO:0000313" key="16">
    <source>
        <dbReference type="EMBL" id="BAU27331.1"/>
    </source>
</evidence>
<evidence type="ECO:0000313" key="17">
    <source>
        <dbReference type="Proteomes" id="UP000217696"/>
    </source>
</evidence>
<dbReference type="EC" id="2.7.4.7" evidence="6"/>
<dbReference type="InterPro" id="IPR029056">
    <property type="entry name" value="Ribokinase-like"/>
</dbReference>
<comment type="pathway">
    <text evidence="3">Cofactor biosynthesis; thiamine diphosphate biosynthesis; 4-amino-2-methyl-5-diphosphomethylpyrimidine from 5-amino-1-(5-phospho-D-ribosyl)imidazole: step 3/3.</text>
</comment>
<dbReference type="OrthoDB" id="9810880at2"/>
<keyword evidence="9" id="KW-0547">Nucleotide-binding</keyword>
<reference evidence="16 17" key="1">
    <citation type="submission" date="2015-12" db="EMBL/GenBank/DDBJ databases">
        <title>Genome sequence of Aneurinibacillus soli.</title>
        <authorList>
            <person name="Lee J.S."/>
            <person name="Lee K.C."/>
            <person name="Kim K.K."/>
            <person name="Lee B.W."/>
        </authorList>
    </citation>
    <scope>NUCLEOTIDE SEQUENCE [LARGE SCALE GENOMIC DNA]</scope>
    <source>
        <strain evidence="16 17">CB4</strain>
    </source>
</reference>
<name>A0A0U5C5Y9_9BACL</name>
<evidence type="ECO:0000256" key="14">
    <source>
        <dbReference type="ARBA" id="ARBA00042102"/>
    </source>
</evidence>
<dbReference type="InterPro" id="IPR013749">
    <property type="entry name" value="PM/HMP-P_kinase-1"/>
</dbReference>
<dbReference type="Proteomes" id="UP000217696">
    <property type="component" value="Chromosome"/>
</dbReference>
<dbReference type="InterPro" id="IPR004399">
    <property type="entry name" value="HMP/HMP-P_kinase_dom"/>
</dbReference>
<comment type="catalytic activity">
    <reaction evidence="1">
        <text>4-amino-5-hydroxymethyl-2-methylpyrimidine + ATP = 4-amino-2-methyl-5-(phosphooxymethyl)pyrimidine + ADP + H(+)</text>
        <dbReference type="Rhea" id="RHEA:23096"/>
        <dbReference type="ChEBI" id="CHEBI:15378"/>
        <dbReference type="ChEBI" id="CHEBI:16892"/>
        <dbReference type="ChEBI" id="CHEBI:30616"/>
        <dbReference type="ChEBI" id="CHEBI:58354"/>
        <dbReference type="ChEBI" id="CHEBI:456216"/>
        <dbReference type="EC" id="2.7.1.49"/>
    </reaction>
</comment>
<dbReference type="KEGG" id="asoc:CB4_01505"/>
<evidence type="ECO:0000256" key="9">
    <source>
        <dbReference type="ARBA" id="ARBA00022741"/>
    </source>
</evidence>
<organism evidence="16 17">
    <name type="scientific">Aneurinibacillus soli</name>
    <dbReference type="NCBI Taxonomy" id="1500254"/>
    <lineage>
        <taxon>Bacteria</taxon>
        <taxon>Bacillati</taxon>
        <taxon>Bacillota</taxon>
        <taxon>Bacilli</taxon>
        <taxon>Bacillales</taxon>
        <taxon>Paenibacillaceae</taxon>
        <taxon>Aneurinibacillus group</taxon>
        <taxon>Aneurinibacillus</taxon>
    </lineage>
</organism>
<comment type="similarity">
    <text evidence="4">Belongs to the ThiD family.</text>
</comment>
<dbReference type="GO" id="GO:0008972">
    <property type="term" value="F:phosphomethylpyrimidine kinase activity"/>
    <property type="evidence" value="ECO:0007669"/>
    <property type="project" value="UniProtKB-EC"/>
</dbReference>
<evidence type="ECO:0000256" key="8">
    <source>
        <dbReference type="ARBA" id="ARBA00022679"/>
    </source>
</evidence>
<evidence type="ECO:0000256" key="11">
    <source>
        <dbReference type="ARBA" id="ARBA00022840"/>
    </source>
</evidence>
<dbReference type="SUPFAM" id="SSF53613">
    <property type="entry name" value="Ribokinase-like"/>
    <property type="match status" value="1"/>
</dbReference>